<reference evidence="6 7" key="1">
    <citation type="submission" date="2017-07" db="EMBL/GenBank/DDBJ databases">
        <authorList>
            <person name="Talla V."/>
            <person name="Backstrom N."/>
        </authorList>
    </citation>
    <scope>NUCLEOTIDE SEQUENCE [LARGE SCALE GENOMIC DNA]</scope>
</reference>
<dbReference type="PANTHER" id="PTHR12363">
    <property type="entry name" value="TRANSPORTIN 3 AND IMPORTIN 13"/>
    <property type="match status" value="1"/>
</dbReference>
<dbReference type="EMBL" id="FZQP02000737">
    <property type="protein sequence ID" value="VVC90178.1"/>
    <property type="molecule type" value="Genomic_DNA"/>
</dbReference>
<dbReference type="GO" id="GO:0005737">
    <property type="term" value="C:cytoplasm"/>
    <property type="evidence" value="ECO:0007669"/>
    <property type="project" value="TreeGrafter"/>
</dbReference>
<comment type="similarity">
    <text evidence="2">Belongs to the importin beta family.</text>
</comment>
<dbReference type="InterPro" id="IPR001494">
    <property type="entry name" value="Importin-beta_N"/>
</dbReference>
<dbReference type="InterPro" id="IPR016024">
    <property type="entry name" value="ARM-type_fold"/>
</dbReference>
<protein>
    <recommendedName>
        <fullName evidence="5">Importin N-terminal domain-containing protein</fullName>
    </recommendedName>
</protein>
<dbReference type="GO" id="GO:0006606">
    <property type="term" value="P:protein import into nucleus"/>
    <property type="evidence" value="ECO:0007669"/>
    <property type="project" value="TreeGrafter"/>
</dbReference>
<dbReference type="GO" id="GO:0005634">
    <property type="term" value="C:nucleus"/>
    <property type="evidence" value="ECO:0007669"/>
    <property type="project" value="UniProtKB-SubCell"/>
</dbReference>
<evidence type="ECO:0000313" key="7">
    <source>
        <dbReference type="Proteomes" id="UP000324832"/>
    </source>
</evidence>
<dbReference type="SMART" id="SM00913">
    <property type="entry name" value="IBN_N"/>
    <property type="match status" value="1"/>
</dbReference>
<keyword evidence="3" id="KW-0813">Transport</keyword>
<dbReference type="AlphaFoldDB" id="A0A5E4PYB8"/>
<dbReference type="Proteomes" id="UP000324832">
    <property type="component" value="Unassembled WGS sequence"/>
</dbReference>
<dbReference type="PROSITE" id="PS50166">
    <property type="entry name" value="IMPORTIN_B_NT"/>
    <property type="match status" value="1"/>
</dbReference>
<dbReference type="Pfam" id="PF03810">
    <property type="entry name" value="IBN_N"/>
    <property type="match status" value="1"/>
</dbReference>
<proteinExistence type="inferred from homology"/>
<keyword evidence="7" id="KW-1185">Reference proteome</keyword>
<name>A0A5E4PYB8_9NEOP</name>
<dbReference type="SUPFAM" id="SSF48371">
    <property type="entry name" value="ARM repeat"/>
    <property type="match status" value="1"/>
</dbReference>
<dbReference type="InterPro" id="IPR011989">
    <property type="entry name" value="ARM-like"/>
</dbReference>
<comment type="subcellular location">
    <subcellularLocation>
        <location evidence="1">Nucleus</location>
    </subcellularLocation>
</comment>
<dbReference type="InterPro" id="IPR051345">
    <property type="entry name" value="Importin_beta-like_NTR"/>
</dbReference>
<accession>A0A5E4PYB8</accession>
<sequence>MEYTVQNLEFAVSVFYNGEPTERAKAHTWLTAAQRVPEAWNFVWDLLHPTKGTEIQFFAATTLHTKILRCWYELPPESYDELKNKILQAIITFMHGPKIVSNRLCISQGTIDLVGTLTPLSSEDKSYLLLEVLTVIPEEYNSMTMGTALRAKNRSALNQACAMVLDDMLRILNTVYNDYSSDQPPSDATINSWTSAATCVTSWLTLGNDEEADSVISFNDRGPLLRMCGPGVRHGAGGMRGVPGSRASGRHGGRRPPELICAMITCLVSVAECHTASLVRSVTPEGQCEGVMILLQLLLGAQAAPGHYPIQEMRSNLLFGIWMR</sequence>
<dbReference type="GO" id="GO:0031267">
    <property type="term" value="F:small GTPase binding"/>
    <property type="evidence" value="ECO:0007669"/>
    <property type="project" value="InterPro"/>
</dbReference>
<gene>
    <name evidence="6" type="ORF">LSINAPIS_LOCUS3154</name>
</gene>
<evidence type="ECO:0000313" key="6">
    <source>
        <dbReference type="EMBL" id="VVC90178.1"/>
    </source>
</evidence>
<organism evidence="6 7">
    <name type="scientific">Leptidea sinapis</name>
    <dbReference type="NCBI Taxonomy" id="189913"/>
    <lineage>
        <taxon>Eukaryota</taxon>
        <taxon>Metazoa</taxon>
        <taxon>Ecdysozoa</taxon>
        <taxon>Arthropoda</taxon>
        <taxon>Hexapoda</taxon>
        <taxon>Insecta</taxon>
        <taxon>Pterygota</taxon>
        <taxon>Neoptera</taxon>
        <taxon>Endopterygota</taxon>
        <taxon>Lepidoptera</taxon>
        <taxon>Glossata</taxon>
        <taxon>Ditrysia</taxon>
        <taxon>Papilionoidea</taxon>
        <taxon>Pieridae</taxon>
        <taxon>Dismorphiinae</taxon>
        <taxon>Leptidea</taxon>
    </lineage>
</organism>
<dbReference type="PANTHER" id="PTHR12363:SF33">
    <property type="entry name" value="IMPORTIN-13"/>
    <property type="match status" value="1"/>
</dbReference>
<evidence type="ECO:0000256" key="2">
    <source>
        <dbReference type="ARBA" id="ARBA00007991"/>
    </source>
</evidence>
<keyword evidence="4" id="KW-0539">Nucleus</keyword>
<evidence type="ECO:0000256" key="4">
    <source>
        <dbReference type="ARBA" id="ARBA00023242"/>
    </source>
</evidence>
<dbReference type="Gene3D" id="1.25.10.10">
    <property type="entry name" value="Leucine-rich Repeat Variant"/>
    <property type="match status" value="2"/>
</dbReference>
<evidence type="ECO:0000256" key="3">
    <source>
        <dbReference type="ARBA" id="ARBA00022448"/>
    </source>
</evidence>
<feature type="domain" description="Importin N-terminal" evidence="5">
    <location>
        <begin position="26"/>
        <end position="92"/>
    </location>
</feature>
<evidence type="ECO:0000259" key="5">
    <source>
        <dbReference type="PROSITE" id="PS50166"/>
    </source>
</evidence>
<evidence type="ECO:0000256" key="1">
    <source>
        <dbReference type="ARBA" id="ARBA00004123"/>
    </source>
</evidence>